<dbReference type="Proteomes" id="UP001290462">
    <property type="component" value="Unassembled WGS sequence"/>
</dbReference>
<organism evidence="1 2">
    <name type="scientific">Carnobacterium maltaromaticum</name>
    <name type="common">Carnobacterium piscicola</name>
    <dbReference type="NCBI Taxonomy" id="2751"/>
    <lineage>
        <taxon>Bacteria</taxon>
        <taxon>Bacillati</taxon>
        <taxon>Bacillota</taxon>
        <taxon>Bacilli</taxon>
        <taxon>Lactobacillales</taxon>
        <taxon>Carnobacteriaceae</taxon>
        <taxon>Carnobacterium</taxon>
    </lineage>
</organism>
<evidence type="ECO:0000313" key="1">
    <source>
        <dbReference type="EMBL" id="MDZ5758547.1"/>
    </source>
</evidence>
<sequence>MIRYKKRILVLTIAIFLSIGLGIGAVNQFISSSGGRVEADSGVKLVADKKELALGTAAVLTIKREFRDESKTDNLLSVKLPEGITFSESKTKELNDEKGVKSIAWNAEKQQIEVSLIETKDEVNIQLSIIGNKVGNYQLNAELSGEQSNVIDLAVIENQIDFAKQEADESESLLDNDLLMNQITPFIATGYTDIHQYPGIKVIPKTESTSTAPYVIPGKNSFVMQLSEGTTYTAVGEGIYDNTDNKYKGSLRGYVFEDSSKLTNPTAPRYILATKVGIYKGNWIDVRVVVDEVRVRRKNFNNQNPNENGLSESAEFGVATVTYEDRGINYPESYSSTKYGDYFMAVGTLKNSSNDDYYSYHYEFYDNQTGTKLNDISGMWNFQRQNKFKQTDIRNDAKHMSSIFASDAAAKPSTVTYKTEPIQAGFDRFFGDAGSVATEDTYLTTLFDNIADYPIGMTAQGNTSETSTANGMILMYNQTPLARIYPSKPEVIGERTTDNPMRMKYQILQNIPAQKSAYYSTDFQISSELPVEYDFDLSTVKVQNVLDNTEITDQFTASYDGSNKNKLILKAVNPLDDAFNNKMYRILVEALPNEKFDLNEYKNKVGHREKQYDLDTSYIQVPLTAKNTFNTGNVLLGTVTQTAEVETDPTKDKAISYMLYRGIPDADPLDGKKVAIGADWDKLDPVDFIVPGTLRTDTGSPNDEPIKITGFYNTPDTSKKGEADVWVVIETAQGVEAKIKVKILIENGDPIPDVQIQEMIKNNTQSLDFSTNQTAHIQDELTFQGKITKAVEGSIWNKAIISITVPEGVELPTVSSVKLSDGTSEIPATITIDGRKITAKLTNSVTATEAMYLKFDTKVLDAALGQSYTSTTEATGEDSNQDPVISSSSANLAVLDYSDPMITFEPKVEKKITGGDWEENKNVKPGNAVRFTIQSSLKNAYTVWKNQKIVVDLPEGLDSIVLSTSVTIVRPGKPDVELTNGGLTKFEKIGNQIIFETTDPQYQFTEMDSRIRFNYTANVMVEAVTKSPLETLVHMSGLNSRNEAVGLPNQLISLDVTEGILDFSATDQVDFKTNDLISTGTVIHDPKADFVVNITDSRGIANAPWSINAEVSKEFKNGDRLLNGNLFFVDQAGNSLPLSKGAAQPIIQNDSSLTSQQIVWKNNEGKGLFLKQRAGMNVSGSYSGEITWTLSVGP</sequence>
<reference evidence="1" key="1">
    <citation type="submission" date="2023-08" db="EMBL/GenBank/DDBJ databases">
        <title>Genomic characterization of piscicolin 126 produced by Carnobacterium maltaromaticum CM22 strain isolated from salmon (Salmo salar).</title>
        <authorList>
            <person name="Gonzalez-Gragera E."/>
            <person name="Garcia-Lopez J.D."/>
            <person name="Teso-Perez C."/>
            <person name="Gimenez-Hernandez I."/>
            <person name="Peralta-Sanchez J.M."/>
            <person name="Valdivia E."/>
            <person name="Montalban-Lopez M."/>
            <person name="Martin-Platero A.M."/>
            <person name="Banos A."/>
            <person name="Martinez-Bueno M."/>
        </authorList>
    </citation>
    <scope>NUCLEOTIDE SEQUENCE</scope>
    <source>
        <strain evidence="1">CM22</strain>
    </source>
</reference>
<dbReference type="EMBL" id="JAVBVO010000003">
    <property type="protein sequence ID" value="MDZ5758547.1"/>
    <property type="molecule type" value="Genomic_DNA"/>
</dbReference>
<name>A0AAW9K4C5_CARML</name>
<evidence type="ECO:0000313" key="2">
    <source>
        <dbReference type="Proteomes" id="UP001290462"/>
    </source>
</evidence>
<dbReference type="RefSeq" id="WP_322808810.1">
    <property type="nucleotide sequence ID" value="NZ_JAVBVO010000003.1"/>
</dbReference>
<gene>
    <name evidence="1" type="ORF">RAK27_07695</name>
</gene>
<evidence type="ECO:0008006" key="3">
    <source>
        <dbReference type="Google" id="ProtNLM"/>
    </source>
</evidence>
<protein>
    <recommendedName>
        <fullName evidence="3">WxL domain-containing protein</fullName>
    </recommendedName>
</protein>
<comment type="caution">
    <text evidence="1">The sequence shown here is derived from an EMBL/GenBank/DDBJ whole genome shotgun (WGS) entry which is preliminary data.</text>
</comment>
<accession>A0AAW9K4C5</accession>
<proteinExistence type="predicted"/>
<dbReference type="AlphaFoldDB" id="A0AAW9K4C5"/>